<name>A0A6J7X016_9CAUD</name>
<feature type="compositionally biased region" description="Low complexity" evidence="1">
    <location>
        <begin position="1"/>
        <end position="18"/>
    </location>
</feature>
<evidence type="ECO:0000256" key="1">
    <source>
        <dbReference type="SAM" id="MobiDB-lite"/>
    </source>
</evidence>
<gene>
    <name evidence="2" type="ORF">UFOVP361_132</name>
</gene>
<feature type="region of interest" description="Disordered" evidence="1">
    <location>
        <begin position="1"/>
        <end position="41"/>
    </location>
</feature>
<sequence length="125" mass="14136">MTTTTQASDHTTTQATTTTHDHTHTDAYARTRGEQDGLERAEMYRDEVTHPASAKEWLDAYEQGTLGDVWELPEPLSGEWAGESLSELGMSAWDEWTLDAYESAYRQAFTERMLDMAHAVLHGDR</sequence>
<reference evidence="2" key="1">
    <citation type="submission" date="2020-05" db="EMBL/GenBank/DDBJ databases">
        <authorList>
            <person name="Chiriac C."/>
            <person name="Salcher M."/>
            <person name="Ghai R."/>
            <person name="Kavagutti S V."/>
        </authorList>
    </citation>
    <scope>NUCLEOTIDE SEQUENCE</scope>
</reference>
<protein>
    <submittedName>
        <fullName evidence="2">Uncharacterized protein</fullName>
    </submittedName>
</protein>
<dbReference type="EMBL" id="LR798301">
    <property type="protein sequence ID" value="CAB5222332.1"/>
    <property type="molecule type" value="Genomic_DNA"/>
</dbReference>
<accession>A0A6J7X016</accession>
<evidence type="ECO:0000313" key="2">
    <source>
        <dbReference type="EMBL" id="CAB5222332.1"/>
    </source>
</evidence>
<proteinExistence type="predicted"/>
<feature type="compositionally biased region" description="Basic and acidic residues" evidence="1">
    <location>
        <begin position="19"/>
        <end position="41"/>
    </location>
</feature>
<organism evidence="2">
    <name type="scientific">uncultured Caudovirales phage</name>
    <dbReference type="NCBI Taxonomy" id="2100421"/>
    <lineage>
        <taxon>Viruses</taxon>
        <taxon>Duplodnaviria</taxon>
        <taxon>Heunggongvirae</taxon>
        <taxon>Uroviricota</taxon>
        <taxon>Caudoviricetes</taxon>
        <taxon>Peduoviridae</taxon>
        <taxon>Maltschvirus</taxon>
        <taxon>Maltschvirus maltsch</taxon>
    </lineage>
</organism>